<dbReference type="PANTHER" id="PTHR43157">
    <property type="entry name" value="PHOSPHATIDYLINOSITOL-GLYCAN BIOSYNTHESIS CLASS F PROTEIN-RELATED"/>
    <property type="match status" value="1"/>
</dbReference>
<accession>A0ABY7E466</accession>
<proteinExistence type="predicted"/>
<dbReference type="EMBL" id="CP111015">
    <property type="protein sequence ID" value="WAR04004.1"/>
    <property type="molecule type" value="Genomic_DNA"/>
</dbReference>
<reference evidence="3" key="1">
    <citation type="submission" date="2022-11" db="EMBL/GenBank/DDBJ databases">
        <title>Centuries of genome instability and evolution in soft-shell clam transmissible cancer (bioRxiv).</title>
        <authorList>
            <person name="Hart S.F.M."/>
            <person name="Yonemitsu M.A."/>
            <person name="Giersch R.M."/>
            <person name="Beal B.F."/>
            <person name="Arriagada G."/>
            <person name="Davis B.W."/>
            <person name="Ostrander E.A."/>
            <person name="Goff S.P."/>
            <person name="Metzger M.J."/>
        </authorList>
    </citation>
    <scope>NUCLEOTIDE SEQUENCE</scope>
    <source>
        <strain evidence="3">MELC-2E11</strain>
        <tissue evidence="3">Siphon/mantle</tissue>
    </source>
</reference>
<evidence type="ECO:0000256" key="2">
    <source>
        <dbReference type="SAM" id="MobiDB-lite"/>
    </source>
</evidence>
<sequence>MGCRDRKKGEAVAIQIRTKTHNPDVYCYELDLASLTSIKEFVDDFNNREPTLHVLINNAAYMGPQSTTMDGYERCFGVNYLGHFYLTYLLKDKLRRGAPSRVINLISDTYSKARLNFDDLPLTPYDIKQAYARSKLCMVMFTSELHRRLAGDIIHVYGVHPGWVCTDILRNWPGVAGNILRTVSRVLFKSPEDGSQTVLFCAVGEKMREMSGKVLENCNIFKVKNYAKDREQCERLWNLSLNLCGLESDIPADKRDPGEKGPPAAVQDVGPREAEPKKEK</sequence>
<dbReference type="InterPro" id="IPR002347">
    <property type="entry name" value="SDR_fam"/>
</dbReference>
<dbReference type="InterPro" id="IPR036291">
    <property type="entry name" value="NAD(P)-bd_dom_sf"/>
</dbReference>
<keyword evidence="1" id="KW-0560">Oxidoreductase</keyword>
<dbReference type="Gene3D" id="3.40.50.720">
    <property type="entry name" value="NAD(P)-binding Rossmann-like Domain"/>
    <property type="match status" value="1"/>
</dbReference>
<name>A0ABY7E466_MYAAR</name>
<gene>
    <name evidence="3" type="ORF">MAR_010562</name>
</gene>
<organism evidence="3 4">
    <name type="scientific">Mya arenaria</name>
    <name type="common">Soft-shell clam</name>
    <dbReference type="NCBI Taxonomy" id="6604"/>
    <lineage>
        <taxon>Eukaryota</taxon>
        <taxon>Metazoa</taxon>
        <taxon>Spiralia</taxon>
        <taxon>Lophotrochozoa</taxon>
        <taxon>Mollusca</taxon>
        <taxon>Bivalvia</taxon>
        <taxon>Autobranchia</taxon>
        <taxon>Heteroconchia</taxon>
        <taxon>Euheterodonta</taxon>
        <taxon>Imparidentia</taxon>
        <taxon>Neoheterodontei</taxon>
        <taxon>Myida</taxon>
        <taxon>Myoidea</taxon>
        <taxon>Myidae</taxon>
        <taxon>Mya</taxon>
    </lineage>
</organism>
<feature type="compositionally biased region" description="Basic and acidic residues" evidence="2">
    <location>
        <begin position="270"/>
        <end position="280"/>
    </location>
</feature>
<protein>
    <submittedName>
        <fullName evidence="3">RDH12-like protein</fullName>
    </submittedName>
</protein>
<evidence type="ECO:0000313" key="4">
    <source>
        <dbReference type="Proteomes" id="UP001164746"/>
    </source>
</evidence>
<dbReference type="Pfam" id="PF00106">
    <property type="entry name" value="adh_short"/>
    <property type="match status" value="1"/>
</dbReference>
<feature type="region of interest" description="Disordered" evidence="2">
    <location>
        <begin position="252"/>
        <end position="280"/>
    </location>
</feature>
<dbReference type="PANTHER" id="PTHR43157:SF31">
    <property type="entry name" value="PHOSPHATIDYLINOSITOL-GLYCAN BIOSYNTHESIS CLASS F PROTEIN"/>
    <property type="match status" value="1"/>
</dbReference>
<dbReference type="SUPFAM" id="SSF51735">
    <property type="entry name" value="NAD(P)-binding Rossmann-fold domains"/>
    <property type="match status" value="1"/>
</dbReference>
<dbReference type="Proteomes" id="UP001164746">
    <property type="component" value="Chromosome 4"/>
</dbReference>
<evidence type="ECO:0000256" key="1">
    <source>
        <dbReference type="ARBA" id="ARBA00023002"/>
    </source>
</evidence>
<keyword evidence="4" id="KW-1185">Reference proteome</keyword>
<evidence type="ECO:0000313" key="3">
    <source>
        <dbReference type="EMBL" id="WAR04004.1"/>
    </source>
</evidence>